<dbReference type="PROSITE" id="PS50922">
    <property type="entry name" value="TLC"/>
    <property type="match status" value="1"/>
</dbReference>
<feature type="transmembrane region" description="Helical" evidence="11">
    <location>
        <begin position="72"/>
        <end position="93"/>
    </location>
</feature>
<evidence type="ECO:0000256" key="1">
    <source>
        <dbReference type="ARBA" id="ARBA00004477"/>
    </source>
</evidence>
<dbReference type="SMART" id="SM00724">
    <property type="entry name" value="TLC"/>
    <property type="match status" value="1"/>
</dbReference>
<evidence type="ECO:0000256" key="8">
    <source>
        <dbReference type="ARBA" id="ARBA00023180"/>
    </source>
</evidence>
<sequence>MSRPPKTKRKQLPHIQTFTDRIEDDPSHHLTGPFRPQTPLGQDSSSPGLRNLPTPWSTQSHGTWTDIKTLRWVVVPTSALKILLFFFVLWANWELLSPHVAKGVPNPFTPFLFISHRIPSSSDDDPRYQKGYLDFAFLAYYIVFWSFVRQAITIYLCRPIARWFGLKKEAKLDRFGEQGYAVIYFAFTASWGVRIMSQLPTWWYNTKYFWIDYPHWDMKPELKAYYLVQAAYWCQQLIVLLLGLEKPRKDYYELVAHHFVTLWLVGWSYLINLTFIGNAVYLSMDLPDSIFAFSKLFNYIQWDRAKVITFGCFVCIWSYFRHYLNWVILYSVWFEFDLMPETSKRWSPDDGVWMVWWMKYQIFTPLVLLQALNLFWYFLIWRVAARALSNLAITDVRSDDEDDGEEDVPNDKED</sequence>
<dbReference type="STRING" id="1077348.A0A2G8STR5"/>
<keyword evidence="14" id="KW-1185">Reference proteome</keyword>
<evidence type="ECO:0000256" key="6">
    <source>
        <dbReference type="ARBA" id="ARBA00022989"/>
    </source>
</evidence>
<evidence type="ECO:0000313" key="13">
    <source>
        <dbReference type="EMBL" id="PIL37122.1"/>
    </source>
</evidence>
<comment type="similarity">
    <text evidence="2">Belongs to the sphingosine N-acyltransferase family.</text>
</comment>
<dbReference type="GO" id="GO:0046513">
    <property type="term" value="P:ceramide biosynthetic process"/>
    <property type="evidence" value="ECO:0007669"/>
    <property type="project" value="InterPro"/>
</dbReference>
<dbReference type="AlphaFoldDB" id="A0A2G8STR5"/>
<name>A0A2G8STR5_9APHY</name>
<evidence type="ECO:0000256" key="5">
    <source>
        <dbReference type="ARBA" id="ARBA00022824"/>
    </source>
</evidence>
<evidence type="ECO:0000256" key="9">
    <source>
        <dbReference type="PROSITE-ProRule" id="PRU00205"/>
    </source>
</evidence>
<keyword evidence="4 9" id="KW-0812">Transmembrane</keyword>
<dbReference type="PANTHER" id="PTHR12560">
    <property type="entry name" value="LONGEVITY ASSURANCE FACTOR 1 LAG1"/>
    <property type="match status" value="1"/>
</dbReference>
<dbReference type="GO" id="GO:0005789">
    <property type="term" value="C:endoplasmic reticulum membrane"/>
    <property type="evidence" value="ECO:0007669"/>
    <property type="project" value="UniProtKB-SubCell"/>
</dbReference>
<proteinExistence type="inferred from homology"/>
<dbReference type="Pfam" id="PF03798">
    <property type="entry name" value="TRAM_LAG1_CLN8"/>
    <property type="match status" value="1"/>
</dbReference>
<protein>
    <recommendedName>
        <fullName evidence="12">TLC domain-containing protein</fullName>
    </recommendedName>
</protein>
<dbReference type="InterPro" id="IPR006634">
    <property type="entry name" value="TLC-dom"/>
</dbReference>
<dbReference type="GO" id="GO:0050291">
    <property type="term" value="F:sphingosine N-acyltransferase activity"/>
    <property type="evidence" value="ECO:0007669"/>
    <property type="project" value="InterPro"/>
</dbReference>
<dbReference type="EMBL" id="AYKW01000001">
    <property type="protein sequence ID" value="PIL37122.1"/>
    <property type="molecule type" value="Genomic_DNA"/>
</dbReference>
<comment type="subcellular location">
    <subcellularLocation>
        <location evidence="1">Endoplasmic reticulum membrane</location>
        <topology evidence="1">Multi-pass membrane protein</topology>
    </subcellularLocation>
</comment>
<feature type="transmembrane region" description="Helical" evidence="11">
    <location>
        <begin position="362"/>
        <end position="381"/>
    </location>
</feature>
<feature type="compositionally biased region" description="Polar residues" evidence="10">
    <location>
        <begin position="39"/>
        <end position="57"/>
    </location>
</feature>
<feature type="transmembrane region" description="Helical" evidence="11">
    <location>
        <begin position="224"/>
        <end position="244"/>
    </location>
</feature>
<keyword evidence="6 11" id="KW-1133">Transmembrane helix</keyword>
<keyword evidence="5" id="KW-0256">Endoplasmic reticulum</keyword>
<evidence type="ECO:0000256" key="4">
    <source>
        <dbReference type="ARBA" id="ARBA00022692"/>
    </source>
</evidence>
<keyword evidence="7 9" id="KW-0472">Membrane</keyword>
<keyword evidence="3" id="KW-0808">Transferase</keyword>
<dbReference type="PANTHER" id="PTHR12560:SF11">
    <property type="entry name" value="CERAMIDE SYNTHASE LAC1-RELATED"/>
    <property type="match status" value="1"/>
</dbReference>
<comment type="caution">
    <text evidence="13">The sequence shown here is derived from an EMBL/GenBank/DDBJ whole genome shotgun (WGS) entry which is preliminary data.</text>
</comment>
<evidence type="ECO:0000256" key="7">
    <source>
        <dbReference type="ARBA" id="ARBA00023136"/>
    </source>
</evidence>
<evidence type="ECO:0000259" key="12">
    <source>
        <dbReference type="PROSITE" id="PS50922"/>
    </source>
</evidence>
<feature type="region of interest" description="Disordered" evidence="10">
    <location>
        <begin position="1"/>
        <end position="57"/>
    </location>
</feature>
<feature type="compositionally biased region" description="Basic residues" evidence="10">
    <location>
        <begin position="1"/>
        <end position="12"/>
    </location>
</feature>
<dbReference type="Proteomes" id="UP000230002">
    <property type="component" value="Unassembled WGS sequence"/>
</dbReference>
<evidence type="ECO:0000256" key="11">
    <source>
        <dbReference type="SAM" id="Phobius"/>
    </source>
</evidence>
<reference evidence="13 14" key="1">
    <citation type="journal article" date="2015" name="Sci. Rep.">
        <title>Chromosome-level genome map provides insights into diverse defense mechanisms in the medicinal fungus Ganoderma sinense.</title>
        <authorList>
            <person name="Zhu Y."/>
            <person name="Xu J."/>
            <person name="Sun C."/>
            <person name="Zhou S."/>
            <person name="Xu H."/>
            <person name="Nelson D.R."/>
            <person name="Qian J."/>
            <person name="Song J."/>
            <person name="Luo H."/>
            <person name="Xiang L."/>
            <person name="Li Y."/>
            <person name="Xu Z."/>
            <person name="Ji A."/>
            <person name="Wang L."/>
            <person name="Lu S."/>
            <person name="Hayward A."/>
            <person name="Sun W."/>
            <person name="Li X."/>
            <person name="Schwartz D.C."/>
            <person name="Wang Y."/>
            <person name="Chen S."/>
        </authorList>
    </citation>
    <scope>NUCLEOTIDE SEQUENCE [LARGE SCALE GENOMIC DNA]</scope>
    <source>
        <strain evidence="13 14">ZZ0214-1</strain>
    </source>
</reference>
<feature type="domain" description="TLC" evidence="12">
    <location>
        <begin position="170"/>
        <end position="389"/>
    </location>
</feature>
<dbReference type="OrthoDB" id="3053196at2759"/>
<feature type="transmembrane region" description="Helical" evidence="11">
    <location>
        <begin position="305"/>
        <end position="324"/>
    </location>
</feature>
<keyword evidence="8" id="KW-0325">Glycoprotein</keyword>
<accession>A0A2G8STR5</accession>
<evidence type="ECO:0000313" key="14">
    <source>
        <dbReference type="Proteomes" id="UP000230002"/>
    </source>
</evidence>
<gene>
    <name evidence="13" type="ORF">GSI_00814</name>
</gene>
<evidence type="ECO:0000256" key="10">
    <source>
        <dbReference type="SAM" id="MobiDB-lite"/>
    </source>
</evidence>
<organism evidence="13 14">
    <name type="scientific">Ganoderma sinense ZZ0214-1</name>
    <dbReference type="NCBI Taxonomy" id="1077348"/>
    <lineage>
        <taxon>Eukaryota</taxon>
        <taxon>Fungi</taxon>
        <taxon>Dikarya</taxon>
        <taxon>Basidiomycota</taxon>
        <taxon>Agaricomycotina</taxon>
        <taxon>Agaricomycetes</taxon>
        <taxon>Polyporales</taxon>
        <taxon>Polyporaceae</taxon>
        <taxon>Ganoderma</taxon>
    </lineage>
</organism>
<evidence type="ECO:0000256" key="3">
    <source>
        <dbReference type="ARBA" id="ARBA00022679"/>
    </source>
</evidence>
<dbReference type="InterPro" id="IPR016439">
    <property type="entry name" value="Lag1/Lac1-like"/>
</dbReference>
<evidence type="ECO:0000256" key="2">
    <source>
        <dbReference type="ARBA" id="ARBA00009808"/>
    </source>
</evidence>